<dbReference type="SUPFAM" id="SSF102645">
    <property type="entry name" value="CoaB-like"/>
    <property type="match status" value="1"/>
</dbReference>
<gene>
    <name evidence="2" type="ORF">C8A01DRAFT_12719</name>
</gene>
<reference evidence="3" key="1">
    <citation type="journal article" date="2023" name="Mol. Phylogenet. Evol.">
        <title>Genome-scale phylogeny and comparative genomics of the fungal order Sordariales.</title>
        <authorList>
            <person name="Hensen N."/>
            <person name="Bonometti L."/>
            <person name="Westerberg I."/>
            <person name="Brannstrom I.O."/>
            <person name="Guillou S."/>
            <person name="Cros-Aarteil S."/>
            <person name="Calhoun S."/>
            <person name="Haridas S."/>
            <person name="Kuo A."/>
            <person name="Mondo S."/>
            <person name="Pangilinan J."/>
            <person name="Riley R."/>
            <person name="LaButti K."/>
            <person name="Andreopoulos B."/>
            <person name="Lipzen A."/>
            <person name="Chen C."/>
            <person name="Yan M."/>
            <person name="Daum C."/>
            <person name="Ng V."/>
            <person name="Clum A."/>
            <person name="Steindorff A."/>
            <person name="Ohm R.A."/>
            <person name="Martin F."/>
            <person name="Silar P."/>
            <person name="Natvig D.O."/>
            <person name="Lalanne C."/>
            <person name="Gautier V."/>
            <person name="Ament-Velasquez S.L."/>
            <person name="Kruys A."/>
            <person name="Hutchinson M.I."/>
            <person name="Powell A.J."/>
            <person name="Barry K."/>
            <person name="Miller A.N."/>
            <person name="Grigoriev I.V."/>
            <person name="Debuchy R."/>
            <person name="Gladieux P."/>
            <person name="Hiltunen Thoren M."/>
            <person name="Johannesson H."/>
        </authorList>
    </citation>
    <scope>NUCLEOTIDE SEQUENCE [LARGE SCALE GENOMIC DNA]</scope>
    <source>
        <strain evidence="3">CBS 284.82</strain>
    </source>
</reference>
<evidence type="ECO:0000313" key="2">
    <source>
        <dbReference type="EMBL" id="KAK4043769.1"/>
    </source>
</evidence>
<evidence type="ECO:0000313" key="3">
    <source>
        <dbReference type="Proteomes" id="UP001303115"/>
    </source>
</evidence>
<dbReference type="Gene3D" id="3.40.50.10300">
    <property type="entry name" value="CoaB-like"/>
    <property type="match status" value="1"/>
</dbReference>
<keyword evidence="3" id="KW-1185">Reference proteome</keyword>
<accession>A0AAN6PR61</accession>
<dbReference type="EMBL" id="MU854324">
    <property type="protein sequence ID" value="KAK4043769.1"/>
    <property type="molecule type" value="Genomic_DNA"/>
</dbReference>
<dbReference type="InterPro" id="IPR035929">
    <property type="entry name" value="CoaB-like_sf"/>
</dbReference>
<evidence type="ECO:0000256" key="1">
    <source>
        <dbReference type="SAM" id="MobiDB-lite"/>
    </source>
</evidence>
<organism evidence="2 3">
    <name type="scientific">Parachaetomium inaequale</name>
    <dbReference type="NCBI Taxonomy" id="2588326"/>
    <lineage>
        <taxon>Eukaryota</taxon>
        <taxon>Fungi</taxon>
        <taxon>Dikarya</taxon>
        <taxon>Ascomycota</taxon>
        <taxon>Pezizomycotina</taxon>
        <taxon>Sordariomycetes</taxon>
        <taxon>Sordariomycetidae</taxon>
        <taxon>Sordariales</taxon>
        <taxon>Chaetomiaceae</taxon>
        <taxon>Parachaetomium</taxon>
    </lineage>
</organism>
<dbReference type="AlphaFoldDB" id="A0AAN6PR61"/>
<sequence length="387" mass="43368">MLSDIQSETPPENLAALAETHYFAANPPPKDLEKHVALARDFIDYHSAKGKRLVLITSGGTTVPLEKQTVRFIDNFSAGTRGATSAEYFLEAGYAVLFLHRQFSLLPFSRHYSHATDCFLDFLREGPDGSVVARDEDAAKMLHVLRKYRDARDRNMLLLLPFVSISDYLHELRSVAQLMRPLGPRGLLYLAAAVSDFFVPPDRMSEHKIQSTDAADALKKSTATSTRPTTDEEETFDNFDSSPAVPRSKSLVIDLDPVPKFLKNLVEGWSPQGMIVSFKLETNPAILVHKAKYSLDRYQHHLVIGNLLSTRKWEVVFVSPGSQDRWIRVPFRKDGVESSAPVADEPVDPNSLPDGEPEVEIESLIIPAVQDLHSKYIWTVEEKERGA</sequence>
<dbReference type="Proteomes" id="UP001303115">
    <property type="component" value="Unassembled WGS sequence"/>
</dbReference>
<evidence type="ECO:0008006" key="4">
    <source>
        <dbReference type="Google" id="ProtNLM"/>
    </source>
</evidence>
<protein>
    <recommendedName>
        <fullName evidence="4">Phosphopantothenate--cysteine ligase</fullName>
    </recommendedName>
</protein>
<name>A0AAN6PR61_9PEZI</name>
<dbReference type="GO" id="GO:0003824">
    <property type="term" value="F:catalytic activity"/>
    <property type="evidence" value="ECO:0007669"/>
    <property type="project" value="UniProtKB-ARBA"/>
</dbReference>
<dbReference type="PANTHER" id="PTHR12290">
    <property type="entry name" value="CORNICHON-RELATED"/>
    <property type="match status" value="1"/>
</dbReference>
<feature type="region of interest" description="Disordered" evidence="1">
    <location>
        <begin position="210"/>
        <end position="245"/>
    </location>
</feature>
<comment type="caution">
    <text evidence="2">The sequence shown here is derived from an EMBL/GenBank/DDBJ whole genome shotgun (WGS) entry which is preliminary data.</text>
</comment>
<proteinExistence type="predicted"/>
<dbReference type="GO" id="GO:0015937">
    <property type="term" value="P:coenzyme A biosynthetic process"/>
    <property type="evidence" value="ECO:0007669"/>
    <property type="project" value="UniProtKB-ARBA"/>
</dbReference>